<dbReference type="AlphaFoldDB" id="A0A5B0RNB4"/>
<evidence type="ECO:0000313" key="1">
    <source>
        <dbReference type="EMBL" id="KAA1127077.1"/>
    </source>
</evidence>
<proteinExistence type="predicted"/>
<dbReference type="EMBL" id="VDEP01000169">
    <property type="protein sequence ID" value="KAA1127077.1"/>
    <property type="molecule type" value="Genomic_DNA"/>
</dbReference>
<dbReference type="Proteomes" id="UP000325313">
    <property type="component" value="Unassembled WGS sequence"/>
</dbReference>
<evidence type="ECO:0000313" key="2">
    <source>
        <dbReference type="Proteomes" id="UP000325313"/>
    </source>
</evidence>
<reference evidence="1 2" key="1">
    <citation type="submission" date="2019-05" db="EMBL/GenBank/DDBJ databases">
        <title>Emergence of the Ug99 lineage of the wheat stem rust pathogen through somatic hybridization.</title>
        <authorList>
            <person name="Li F."/>
            <person name="Upadhyaya N.M."/>
            <person name="Sperschneider J."/>
            <person name="Matny O."/>
            <person name="Nguyen-Phuc H."/>
            <person name="Mago R."/>
            <person name="Raley C."/>
            <person name="Miller M.E."/>
            <person name="Silverstein K.A.T."/>
            <person name="Henningsen E."/>
            <person name="Hirsch C.D."/>
            <person name="Visser B."/>
            <person name="Pretorius Z.A."/>
            <person name="Steffenson B.J."/>
            <person name="Schwessinger B."/>
            <person name="Dodds P.N."/>
            <person name="Figueroa M."/>
        </authorList>
    </citation>
    <scope>NUCLEOTIDE SEQUENCE [LARGE SCALE GENOMIC DNA]</scope>
    <source>
        <strain evidence="1 2">Ug99</strain>
    </source>
</reference>
<accession>A0A5B0RNB4</accession>
<comment type="caution">
    <text evidence="1">The sequence shown here is derived from an EMBL/GenBank/DDBJ whole genome shotgun (WGS) entry which is preliminary data.</text>
</comment>
<sequence length="101" mass="11499">MGERTPHRLAFLTDMRAPGGQGRRRIIQHHSVTLAHRVQVLALWVYPSINAVASDEGPAHRWSLIANLGRKNRLDLSLDFQIWWLKCTILQHGVAGETQKK</sequence>
<organism evidence="1 2">
    <name type="scientific">Puccinia graminis f. sp. tritici</name>
    <dbReference type="NCBI Taxonomy" id="56615"/>
    <lineage>
        <taxon>Eukaryota</taxon>
        <taxon>Fungi</taxon>
        <taxon>Dikarya</taxon>
        <taxon>Basidiomycota</taxon>
        <taxon>Pucciniomycotina</taxon>
        <taxon>Pucciniomycetes</taxon>
        <taxon>Pucciniales</taxon>
        <taxon>Pucciniaceae</taxon>
        <taxon>Puccinia</taxon>
    </lineage>
</organism>
<protein>
    <submittedName>
        <fullName evidence="1">Uncharacterized protein</fullName>
    </submittedName>
</protein>
<gene>
    <name evidence="1" type="ORF">PGTUg99_018792</name>
</gene>
<name>A0A5B0RNB4_PUCGR</name>